<keyword evidence="2" id="KW-1185">Reference proteome</keyword>
<proteinExistence type="predicted"/>
<organism evidence="1 2">
    <name type="scientific">Smallanthus sonchifolius</name>
    <dbReference type="NCBI Taxonomy" id="185202"/>
    <lineage>
        <taxon>Eukaryota</taxon>
        <taxon>Viridiplantae</taxon>
        <taxon>Streptophyta</taxon>
        <taxon>Embryophyta</taxon>
        <taxon>Tracheophyta</taxon>
        <taxon>Spermatophyta</taxon>
        <taxon>Magnoliopsida</taxon>
        <taxon>eudicotyledons</taxon>
        <taxon>Gunneridae</taxon>
        <taxon>Pentapetalae</taxon>
        <taxon>asterids</taxon>
        <taxon>campanulids</taxon>
        <taxon>Asterales</taxon>
        <taxon>Asteraceae</taxon>
        <taxon>Asteroideae</taxon>
        <taxon>Heliantheae alliance</taxon>
        <taxon>Millerieae</taxon>
        <taxon>Smallanthus</taxon>
    </lineage>
</organism>
<sequence>MESSLLKEPEACTVDSWYMIYSDLILGMFNNDAHKKGLRLNDTGNGQGNDVQGQVRLGSPSGSLMIPIPITRSTCALLAFVIVVPSVLGGTMRQSTGNAHSDRFIDERAHNATKAAMSAYNPHPELAILNFNKQVQESLDDTNNNYTSTRRKLKGRGGCMATNPIDRCWRCDKNWAQNRQALGECARGFGERTTGGMDGEIYVVTDDSDDDMLNPKKGTLRWGVIQEKPLWIIFERSMIITLQQELIMNSDKTIDGRGVSVHIAHGAGITIQFIHNVIIHGIRIHHIVSKEGGMIRDSLDHYGLRTVSDGDGISIFGASKVWVDHVSLDHCTDGLIDAIMASTAVTISNCKFNHHNDVMLLGASNSFHGDEIMQVTIAFNRFGKGLVQRMPACRWGFFHVVNNDYNKWEMYAIGGSMNPTIISQGNRFRAPDNVHAKEVTHRDHFGHKVWKHWRWRTVNDLFLNGAFFVASGDHSDIAHELKRHMVQAKDGSAVGLLTRYAGVLQCWPDRPC</sequence>
<evidence type="ECO:0000313" key="2">
    <source>
        <dbReference type="Proteomes" id="UP001056120"/>
    </source>
</evidence>
<evidence type="ECO:0000313" key="1">
    <source>
        <dbReference type="EMBL" id="KAI3696548.1"/>
    </source>
</evidence>
<dbReference type="EMBL" id="CM042043">
    <property type="protein sequence ID" value="KAI3696548.1"/>
    <property type="molecule type" value="Genomic_DNA"/>
</dbReference>
<protein>
    <submittedName>
        <fullName evidence="1">Uncharacterized protein</fullName>
    </submittedName>
</protein>
<reference evidence="2" key="1">
    <citation type="journal article" date="2022" name="Mol. Ecol. Resour.">
        <title>The genomes of chicory, endive, great burdock and yacon provide insights into Asteraceae palaeo-polyploidization history and plant inulin production.</title>
        <authorList>
            <person name="Fan W."/>
            <person name="Wang S."/>
            <person name="Wang H."/>
            <person name="Wang A."/>
            <person name="Jiang F."/>
            <person name="Liu H."/>
            <person name="Zhao H."/>
            <person name="Xu D."/>
            <person name="Zhang Y."/>
        </authorList>
    </citation>
    <scope>NUCLEOTIDE SEQUENCE [LARGE SCALE GENOMIC DNA]</scope>
    <source>
        <strain evidence="2">cv. Yunnan</strain>
    </source>
</reference>
<name>A0ACB8ZG25_9ASTR</name>
<comment type="caution">
    <text evidence="1">The sequence shown here is derived from an EMBL/GenBank/DDBJ whole genome shotgun (WGS) entry which is preliminary data.</text>
</comment>
<accession>A0ACB8ZG25</accession>
<reference evidence="1 2" key="2">
    <citation type="journal article" date="2022" name="Mol. Ecol. Resour.">
        <title>The genomes of chicory, endive, great burdock and yacon provide insights into Asteraceae paleo-polyploidization history and plant inulin production.</title>
        <authorList>
            <person name="Fan W."/>
            <person name="Wang S."/>
            <person name="Wang H."/>
            <person name="Wang A."/>
            <person name="Jiang F."/>
            <person name="Liu H."/>
            <person name="Zhao H."/>
            <person name="Xu D."/>
            <person name="Zhang Y."/>
        </authorList>
    </citation>
    <scope>NUCLEOTIDE SEQUENCE [LARGE SCALE GENOMIC DNA]</scope>
    <source>
        <strain evidence="2">cv. Yunnan</strain>
        <tissue evidence="1">Leaves</tissue>
    </source>
</reference>
<dbReference type="Proteomes" id="UP001056120">
    <property type="component" value="Linkage Group LG26"/>
</dbReference>
<gene>
    <name evidence="1" type="ORF">L1987_79566</name>
</gene>